<feature type="transmembrane region" description="Helical" evidence="1">
    <location>
        <begin position="221"/>
        <end position="241"/>
    </location>
</feature>
<gene>
    <name evidence="3" type="ORF">GCM10023208_09920</name>
</gene>
<dbReference type="InterPro" id="IPR050879">
    <property type="entry name" value="Acyltransferase_3"/>
</dbReference>
<keyword evidence="3" id="KW-0012">Acyltransferase</keyword>
<dbReference type="GO" id="GO:0016746">
    <property type="term" value="F:acyltransferase activity"/>
    <property type="evidence" value="ECO:0007669"/>
    <property type="project" value="UniProtKB-KW"/>
</dbReference>
<dbReference type="EMBL" id="BAABHV010000009">
    <property type="protein sequence ID" value="GAA5050728.1"/>
    <property type="molecule type" value="Genomic_DNA"/>
</dbReference>
<accession>A0ABP9K3R6</accession>
<evidence type="ECO:0000259" key="2">
    <source>
        <dbReference type="Pfam" id="PF01757"/>
    </source>
</evidence>
<feature type="transmembrane region" description="Helical" evidence="1">
    <location>
        <begin position="12"/>
        <end position="30"/>
    </location>
</feature>
<dbReference type="PANTHER" id="PTHR23028:SF134">
    <property type="entry name" value="PUTATIVE (AFU_ORTHOLOGUE AFUA_4G08520)-RELATED"/>
    <property type="match status" value="1"/>
</dbReference>
<proteinExistence type="predicted"/>
<organism evidence="3 4">
    <name type="scientific">Erythrobacter westpacificensis</name>
    <dbReference type="NCBI Taxonomy" id="1055231"/>
    <lineage>
        <taxon>Bacteria</taxon>
        <taxon>Pseudomonadati</taxon>
        <taxon>Pseudomonadota</taxon>
        <taxon>Alphaproteobacteria</taxon>
        <taxon>Sphingomonadales</taxon>
        <taxon>Erythrobacteraceae</taxon>
        <taxon>Erythrobacter/Porphyrobacter group</taxon>
        <taxon>Erythrobacter</taxon>
    </lineage>
</organism>
<dbReference type="Pfam" id="PF01757">
    <property type="entry name" value="Acyl_transf_3"/>
    <property type="match status" value="1"/>
</dbReference>
<feature type="domain" description="Acyltransferase 3" evidence="2">
    <location>
        <begin position="14"/>
        <end position="291"/>
    </location>
</feature>
<evidence type="ECO:0000313" key="4">
    <source>
        <dbReference type="Proteomes" id="UP001500518"/>
    </source>
</evidence>
<dbReference type="InterPro" id="IPR002656">
    <property type="entry name" value="Acyl_transf_3_dom"/>
</dbReference>
<evidence type="ECO:0000313" key="3">
    <source>
        <dbReference type="EMBL" id="GAA5050728.1"/>
    </source>
</evidence>
<protein>
    <submittedName>
        <fullName evidence="3">Acyltransferase</fullName>
    </submittedName>
</protein>
<keyword evidence="1" id="KW-0812">Transmembrane</keyword>
<dbReference type="PANTHER" id="PTHR23028">
    <property type="entry name" value="ACETYLTRANSFERASE"/>
    <property type="match status" value="1"/>
</dbReference>
<keyword evidence="1" id="KW-0472">Membrane</keyword>
<feature type="transmembrane region" description="Helical" evidence="1">
    <location>
        <begin position="139"/>
        <end position="159"/>
    </location>
</feature>
<feature type="transmembrane region" description="Helical" evidence="1">
    <location>
        <begin position="197"/>
        <end position="215"/>
    </location>
</feature>
<dbReference type="Proteomes" id="UP001500518">
    <property type="component" value="Unassembled WGS sequence"/>
</dbReference>
<name>A0ABP9K3R6_9SPHN</name>
<feature type="transmembrane region" description="Helical" evidence="1">
    <location>
        <begin position="36"/>
        <end position="56"/>
    </location>
</feature>
<evidence type="ECO:0000256" key="1">
    <source>
        <dbReference type="SAM" id="Phobius"/>
    </source>
</evidence>
<feature type="transmembrane region" description="Helical" evidence="1">
    <location>
        <begin position="165"/>
        <end position="190"/>
    </location>
</feature>
<feature type="transmembrane region" description="Helical" evidence="1">
    <location>
        <begin position="77"/>
        <end position="102"/>
    </location>
</feature>
<feature type="transmembrane region" description="Helical" evidence="1">
    <location>
        <begin position="273"/>
        <end position="295"/>
    </location>
</feature>
<keyword evidence="3" id="KW-0808">Transferase</keyword>
<keyword evidence="1" id="KW-1133">Transmembrane helix</keyword>
<sequence>MQTTVQADERFYMLDLLRGFAAIAVVLYHGDRLVPAGYFAVDLFFILSGFVLAHAYRGRLRSREEIVSFLVKRAIRLYPVMFLGALVGLAINGGSLKTLLLIPETNGILYPANLPLWSLLFEAIASVAFGLFHLFGKPMLAAFFLVGLAIFAFGVLKAGTADLGFFSGAFGAGLGRTAFGFSAGIVIYYLCRGRHPISPYLAVWCCLTIVAVTLLQPGSPLVELLVVTVVLPLAIFVLAHLQPASNGLAVWLGNLSYPLYAIHHPIIKLAEDSAVAVVATCIALVLVSAAIYRWYDVPVRQWLEKRWAETA</sequence>
<keyword evidence="4" id="KW-1185">Reference proteome</keyword>
<comment type="caution">
    <text evidence="3">The sequence shown here is derived from an EMBL/GenBank/DDBJ whole genome shotgun (WGS) entry which is preliminary data.</text>
</comment>
<feature type="transmembrane region" description="Helical" evidence="1">
    <location>
        <begin position="114"/>
        <end position="132"/>
    </location>
</feature>
<feature type="transmembrane region" description="Helical" evidence="1">
    <location>
        <begin position="248"/>
        <end position="267"/>
    </location>
</feature>
<reference evidence="4" key="1">
    <citation type="journal article" date="2019" name="Int. J. Syst. Evol. Microbiol.">
        <title>The Global Catalogue of Microorganisms (GCM) 10K type strain sequencing project: providing services to taxonomists for standard genome sequencing and annotation.</title>
        <authorList>
            <consortium name="The Broad Institute Genomics Platform"/>
            <consortium name="The Broad Institute Genome Sequencing Center for Infectious Disease"/>
            <person name="Wu L."/>
            <person name="Ma J."/>
        </authorList>
    </citation>
    <scope>NUCLEOTIDE SEQUENCE [LARGE SCALE GENOMIC DNA]</scope>
    <source>
        <strain evidence="4">JCM 18014</strain>
    </source>
</reference>